<dbReference type="EMBL" id="JAHOPB010000001">
    <property type="protein sequence ID" value="MBU8875520.1"/>
    <property type="molecule type" value="Genomic_DNA"/>
</dbReference>
<accession>A0ABS6IQT0</accession>
<dbReference type="RefSeq" id="WP_216962876.1">
    <property type="nucleotide sequence ID" value="NZ_JAHOPB010000001.1"/>
</dbReference>
<protein>
    <submittedName>
        <fullName evidence="1">DUF2252 domain-containing protein</fullName>
    </submittedName>
</protein>
<name>A0ABS6IQT0_9HYPH</name>
<sequence length="489" mass="54030">MTLVKIDANVDRTFARMNAATENMELLESFTAPRATVAERLQAGKALRTQVPRTSHATFEKAANRPDPVAILEEQNVSRVQKLVPVRFARMLASPFAFLRGSAAVMTADLSNTPVTGMGVGACGDMHVSNFGVFASAERNLIFAINDFDEVHPGPWEWDLKRLAASAAVAVRFMGGDRVEAEEAAHAIVRSYRKRMRRYADMGFLQIWYDRIDERAVLDTLSPRARRGAERMMDKARAKGHVSVLEKLTEQVGGEHRIIEEVPLIVRETHTVSGTPANVALNDMLRDYVQSITIDRRVLLSRYRIVDSARKVVGVGSVGTGCWVVLLQGVDSDDPLFLQVKQAQQSVLAPYVDHQLSFENQGRRVVVGQRLAQGSPDIFLGWGKVDGKDFYVRQLADMKGSVKFNESDPANIDGFVEYCTLCGWALALAHAKSGDPAMIAGYCGNSETLDEAIGKFAMAYAKQTDEDHDALDKARRTGRIRVAAQEMVK</sequence>
<dbReference type="Proteomes" id="UP000727907">
    <property type="component" value="Unassembled WGS sequence"/>
</dbReference>
<dbReference type="PANTHER" id="PTHR39441">
    <property type="entry name" value="DUF2252 DOMAIN-CONTAINING PROTEIN"/>
    <property type="match status" value="1"/>
</dbReference>
<proteinExistence type="predicted"/>
<dbReference type="PANTHER" id="PTHR39441:SF1">
    <property type="entry name" value="DUF2252 DOMAIN-CONTAINING PROTEIN"/>
    <property type="match status" value="1"/>
</dbReference>
<evidence type="ECO:0000313" key="2">
    <source>
        <dbReference type="Proteomes" id="UP000727907"/>
    </source>
</evidence>
<dbReference type="InterPro" id="IPR018721">
    <property type="entry name" value="DUF2252"/>
</dbReference>
<evidence type="ECO:0000313" key="1">
    <source>
        <dbReference type="EMBL" id="MBU8875520.1"/>
    </source>
</evidence>
<gene>
    <name evidence="1" type="ORF">KQ910_17235</name>
</gene>
<dbReference type="Pfam" id="PF10009">
    <property type="entry name" value="DUF2252"/>
    <property type="match status" value="1"/>
</dbReference>
<keyword evidence="2" id="KW-1185">Reference proteome</keyword>
<reference evidence="1 2" key="1">
    <citation type="submission" date="2021-06" db="EMBL/GenBank/DDBJ databases">
        <authorList>
            <person name="Lee D.H."/>
        </authorList>
    </citation>
    <scope>NUCLEOTIDE SEQUENCE [LARGE SCALE GENOMIC DNA]</scope>
    <source>
        <strain evidence="1 2">MMS21-HV4-11</strain>
    </source>
</reference>
<organism evidence="1 2">
    <name type="scientific">Reyranella humidisoli</name>
    <dbReference type="NCBI Taxonomy" id="2849149"/>
    <lineage>
        <taxon>Bacteria</taxon>
        <taxon>Pseudomonadati</taxon>
        <taxon>Pseudomonadota</taxon>
        <taxon>Alphaproteobacteria</taxon>
        <taxon>Hyphomicrobiales</taxon>
        <taxon>Reyranellaceae</taxon>
        <taxon>Reyranella</taxon>
    </lineage>
</organism>
<comment type="caution">
    <text evidence="1">The sequence shown here is derived from an EMBL/GenBank/DDBJ whole genome shotgun (WGS) entry which is preliminary data.</text>
</comment>